<dbReference type="Proteomes" id="UP000559653">
    <property type="component" value="Unassembled WGS sequence"/>
</dbReference>
<organism evidence="1 2">
    <name type="scientific">Candidatus Nitrosomaritimum aestuariumsis</name>
    <dbReference type="NCBI Taxonomy" id="3342354"/>
    <lineage>
        <taxon>Archaea</taxon>
        <taxon>Nitrososphaerota</taxon>
        <taxon>Nitrososphaeria</taxon>
        <taxon>Nitrosopumilales</taxon>
        <taxon>Nitrosopumilaceae</taxon>
        <taxon>Candidatus Nitrosomaritimum</taxon>
    </lineage>
</organism>
<evidence type="ECO:0000313" key="1">
    <source>
        <dbReference type="EMBL" id="MBA4452058.1"/>
    </source>
</evidence>
<evidence type="ECO:0000313" key="2">
    <source>
        <dbReference type="Proteomes" id="UP000559653"/>
    </source>
</evidence>
<gene>
    <name evidence="1" type="ORF">H2B03_02640</name>
</gene>
<proteinExistence type="predicted"/>
<accession>A0AC60VX81</accession>
<reference evidence="1 2" key="1">
    <citation type="journal article" date="2020" name="Appl. Environ. Microbiol.">
        <title>Genomic Characteristics of a Novel Species of Ammonia-Oxidizing Archaea from the Jiulong River Estuary.</title>
        <authorList>
            <person name="Zou D."/>
            <person name="Wan R."/>
            <person name="Han L."/>
            <person name="Xu M.N."/>
            <person name="Liu Y."/>
            <person name="Liu H."/>
            <person name="Kao S.J."/>
            <person name="Li M."/>
        </authorList>
    </citation>
    <scope>NUCLEOTIDE SEQUENCE [LARGE SCALE GENOMIC DNA]</scope>
    <source>
        <strain evidence="1">W1bin1</strain>
    </source>
</reference>
<comment type="caution">
    <text evidence="1">The sequence shown here is derived from an EMBL/GenBank/DDBJ whole genome shotgun (WGS) entry which is preliminary data.</text>
</comment>
<sequence length="291" mass="32156">MKTTITTIAAILVIGSFMSYASAEQIPSWVKTNAGWWSDGTISESDFVQGIQFLVKEGIIVVPPTEVSGEKAQSVPEWVKTNAGWWSEGAISDSDFVQGIQFMIKSGLISLGSEVSEKEDVSSNSEIQTLESELDACQDIKKAYDRLNCEREVKHKMLITEFKETGKLHKIGPANFYLAEPNLELRDSGAAYLTIDVLVENVGDSNLELMCSGPSVCNYDVWNGNKAYKYSSTDFTSGLLVIKPGEYRTFNMFFGPNIGYGGTEFEYDSSKEYVFRVSEPWGSASIPLNLS</sequence>
<dbReference type="EMBL" id="JACEMZ010000009">
    <property type="protein sequence ID" value="MBA4452058.1"/>
    <property type="molecule type" value="Genomic_DNA"/>
</dbReference>
<name>A0AC60VX81_9ARCH</name>
<protein>
    <submittedName>
        <fullName evidence="1">Peptidase</fullName>
    </submittedName>
</protein>